<gene>
    <name evidence="2" type="ORF">GCM10022381_03940</name>
</gene>
<evidence type="ECO:0008006" key="4">
    <source>
        <dbReference type="Google" id="ProtNLM"/>
    </source>
</evidence>
<dbReference type="Proteomes" id="UP001501803">
    <property type="component" value="Unassembled WGS sequence"/>
</dbReference>
<dbReference type="EMBL" id="BAABCN010000002">
    <property type="protein sequence ID" value="GAA3863098.1"/>
    <property type="molecule type" value="Genomic_DNA"/>
</dbReference>
<accession>A0ABP7K2S8</accession>
<proteinExistence type="predicted"/>
<protein>
    <recommendedName>
        <fullName evidence="4">Cobalamin biosynthesis protein CbiX</fullName>
    </recommendedName>
</protein>
<comment type="caution">
    <text evidence="2">The sequence shown here is derived from an EMBL/GenBank/DDBJ whole genome shotgun (WGS) entry which is preliminary data.</text>
</comment>
<name>A0ABP7K2S8_9MICO</name>
<sequence>MTFGRNPTFVADAAKTLKWLAVGEAETRIALCDSFGTPDHLIAWLRTAATQSAASDPAAAVVIAARSSNPFDDAELFRIAHLVLTHGAATEVDVACVDQDADVARSVNRLRKLGFDETVVVPAGFARSSSAEFGTGDLAGSRFYGPLMSEQAIVRVIAERIRDAEHNLGHGRNGISAGLEADHGHGYAHSHAFEEGQHEHEHGHSHSHNHAGSSHTALAHTH</sequence>
<evidence type="ECO:0000313" key="3">
    <source>
        <dbReference type="Proteomes" id="UP001501803"/>
    </source>
</evidence>
<keyword evidence="3" id="KW-1185">Reference proteome</keyword>
<dbReference type="SUPFAM" id="SSF53800">
    <property type="entry name" value="Chelatase"/>
    <property type="match status" value="1"/>
</dbReference>
<feature type="region of interest" description="Disordered" evidence="1">
    <location>
        <begin position="196"/>
        <end position="222"/>
    </location>
</feature>
<organism evidence="2 3">
    <name type="scientific">Leifsonia kafniensis</name>
    <dbReference type="NCBI Taxonomy" id="475957"/>
    <lineage>
        <taxon>Bacteria</taxon>
        <taxon>Bacillati</taxon>
        <taxon>Actinomycetota</taxon>
        <taxon>Actinomycetes</taxon>
        <taxon>Micrococcales</taxon>
        <taxon>Microbacteriaceae</taxon>
        <taxon>Leifsonia</taxon>
    </lineage>
</organism>
<reference evidence="3" key="1">
    <citation type="journal article" date="2019" name="Int. J. Syst. Evol. Microbiol.">
        <title>The Global Catalogue of Microorganisms (GCM) 10K type strain sequencing project: providing services to taxonomists for standard genome sequencing and annotation.</title>
        <authorList>
            <consortium name="The Broad Institute Genomics Platform"/>
            <consortium name="The Broad Institute Genome Sequencing Center for Infectious Disease"/>
            <person name="Wu L."/>
            <person name="Ma J."/>
        </authorList>
    </citation>
    <scope>NUCLEOTIDE SEQUENCE [LARGE SCALE GENOMIC DNA]</scope>
    <source>
        <strain evidence="3">JCM 17021</strain>
    </source>
</reference>
<evidence type="ECO:0000313" key="2">
    <source>
        <dbReference type="EMBL" id="GAA3863098.1"/>
    </source>
</evidence>
<evidence type="ECO:0000256" key="1">
    <source>
        <dbReference type="SAM" id="MobiDB-lite"/>
    </source>
</evidence>